<evidence type="ECO:0000256" key="1">
    <source>
        <dbReference type="SAM" id="Phobius"/>
    </source>
</evidence>
<evidence type="ECO:0008006" key="4">
    <source>
        <dbReference type="Google" id="ProtNLM"/>
    </source>
</evidence>
<keyword evidence="1" id="KW-1133">Transmembrane helix</keyword>
<comment type="caution">
    <text evidence="2">The sequence shown here is derived from an EMBL/GenBank/DDBJ whole genome shotgun (WGS) entry which is preliminary data.</text>
</comment>
<organism evidence="2 3">
    <name type="scientific">Persicirhabdus sediminis</name>
    <dbReference type="NCBI Taxonomy" id="454144"/>
    <lineage>
        <taxon>Bacteria</taxon>
        <taxon>Pseudomonadati</taxon>
        <taxon>Verrucomicrobiota</taxon>
        <taxon>Verrucomicrobiia</taxon>
        <taxon>Verrucomicrobiales</taxon>
        <taxon>Verrucomicrobiaceae</taxon>
        <taxon>Persicirhabdus</taxon>
    </lineage>
</organism>
<gene>
    <name evidence="2" type="ORF">JIN82_07105</name>
</gene>
<dbReference type="RefSeq" id="WP_200310943.1">
    <property type="nucleotide sequence ID" value="NZ_JAENIM010000036.1"/>
</dbReference>
<dbReference type="Proteomes" id="UP000624703">
    <property type="component" value="Unassembled WGS sequence"/>
</dbReference>
<proteinExistence type="predicted"/>
<feature type="transmembrane region" description="Helical" evidence="1">
    <location>
        <begin position="100"/>
        <end position="124"/>
    </location>
</feature>
<evidence type="ECO:0000313" key="2">
    <source>
        <dbReference type="EMBL" id="MBK1790921.1"/>
    </source>
</evidence>
<evidence type="ECO:0000313" key="3">
    <source>
        <dbReference type="Proteomes" id="UP000624703"/>
    </source>
</evidence>
<keyword evidence="1" id="KW-0472">Membrane</keyword>
<feature type="transmembrane region" description="Helical" evidence="1">
    <location>
        <begin position="38"/>
        <end position="61"/>
    </location>
</feature>
<accession>A0A8J7MDX8</accession>
<reference evidence="2" key="1">
    <citation type="submission" date="2021-01" db="EMBL/GenBank/DDBJ databases">
        <title>Modified the classification status of verrucomicrobia.</title>
        <authorList>
            <person name="Feng X."/>
        </authorList>
    </citation>
    <scope>NUCLEOTIDE SEQUENCE</scope>
    <source>
        <strain evidence="2">_KCTC 22039</strain>
    </source>
</reference>
<name>A0A8J7MDX8_9BACT</name>
<feature type="transmembrane region" description="Helical" evidence="1">
    <location>
        <begin position="6"/>
        <end position="26"/>
    </location>
</feature>
<protein>
    <recommendedName>
        <fullName evidence="4">EF-hand domain-containing protein</fullName>
    </recommendedName>
</protein>
<keyword evidence="1" id="KW-0812">Transmembrane</keyword>
<dbReference type="EMBL" id="JAENIM010000036">
    <property type="protein sequence ID" value="MBK1790921.1"/>
    <property type="molecule type" value="Genomic_DNA"/>
</dbReference>
<sequence>MLELITNALIGIEIVLPIVTSIFLIVRRETKFAIWFRWAVISSVCCYGLLMVSVSLTEIYLENRLDQYDLDGNGTFNGEEITPELQKALKDVANDTGRTFAFITGLILCPIHCGFWHLVIGLPYGLIRHRNLKKAGDSQLES</sequence>
<dbReference type="AlphaFoldDB" id="A0A8J7MDX8"/>
<keyword evidence="3" id="KW-1185">Reference proteome</keyword>